<name>A0ABY6MCI0_9BACT</name>
<proteinExistence type="predicted"/>
<evidence type="ECO:0000313" key="2">
    <source>
        <dbReference type="Proteomes" id="UP001163156"/>
    </source>
</evidence>
<dbReference type="EMBL" id="CP110226">
    <property type="protein sequence ID" value="UZD21168.1"/>
    <property type="molecule type" value="Genomic_DNA"/>
</dbReference>
<protein>
    <submittedName>
        <fullName evidence="1">Uncharacterized protein</fullName>
    </submittedName>
</protein>
<gene>
    <name evidence="1" type="ORF">OM944_10830</name>
</gene>
<organism evidence="1 2">
    <name type="scientific">Algoriphagus halophytocola</name>
    <dbReference type="NCBI Taxonomy" id="2991499"/>
    <lineage>
        <taxon>Bacteria</taxon>
        <taxon>Pseudomonadati</taxon>
        <taxon>Bacteroidota</taxon>
        <taxon>Cytophagia</taxon>
        <taxon>Cytophagales</taxon>
        <taxon>Cyclobacteriaceae</taxon>
        <taxon>Algoriphagus</taxon>
    </lineage>
</organism>
<dbReference type="Proteomes" id="UP001163156">
    <property type="component" value="Chromosome"/>
</dbReference>
<dbReference type="RefSeq" id="WP_264807628.1">
    <property type="nucleotide sequence ID" value="NZ_CP110226.1"/>
</dbReference>
<sequence>MVSKRMTKKGTFDILTYKGVEKDIQRLFSKHAVQDENGQVLFDFFDQNGKLVDQEVLSLYHNKRASYGISSLNFSETTRSVFVSDSYASLIFFANQFRARISFEEAGFMVVGAAFDECLLKKSFKEIAKRAKINAVFSSSILGRVMDCRVQDLIHGRDCSYKMSNGSVHLKNLKTEKTSIEPMDTFSLRTYCITQGVLQTVRTFKPRQKALESFYQVNKQASDGSK</sequence>
<reference evidence="1" key="1">
    <citation type="submission" date="2022-10" db="EMBL/GenBank/DDBJ databases">
        <title>Algoriphagus sp. a novel bacteria isolate from halophytes salicornia europaea.</title>
        <authorList>
            <person name="Peng Y."/>
            <person name="Jiang L."/>
            <person name="Lee J."/>
        </authorList>
    </citation>
    <scope>NUCLEOTIDE SEQUENCE</scope>
    <source>
        <strain evidence="1">TR-M5</strain>
    </source>
</reference>
<evidence type="ECO:0000313" key="1">
    <source>
        <dbReference type="EMBL" id="UZD21168.1"/>
    </source>
</evidence>
<accession>A0ABY6MCI0</accession>
<keyword evidence="2" id="KW-1185">Reference proteome</keyword>